<dbReference type="PIRSF" id="PIRSF006603">
    <property type="entry name" value="DinF"/>
    <property type="match status" value="1"/>
</dbReference>
<dbReference type="InterPro" id="IPR048279">
    <property type="entry name" value="MdtK-like"/>
</dbReference>
<keyword evidence="12" id="KW-1185">Reference proteome</keyword>
<dbReference type="Proteomes" id="UP001589654">
    <property type="component" value="Unassembled WGS sequence"/>
</dbReference>
<comment type="caution">
    <text evidence="11">The sequence shown here is derived from an EMBL/GenBank/DDBJ whole genome shotgun (WGS) entry which is preliminary data.</text>
</comment>
<feature type="transmembrane region" description="Helical" evidence="10">
    <location>
        <begin position="149"/>
        <end position="170"/>
    </location>
</feature>
<feature type="transmembrane region" description="Helical" evidence="10">
    <location>
        <begin position="405"/>
        <end position="423"/>
    </location>
</feature>
<feature type="transmembrane region" description="Helical" evidence="10">
    <location>
        <begin position="374"/>
        <end position="393"/>
    </location>
</feature>
<keyword evidence="6 10" id="KW-1133">Transmembrane helix</keyword>
<keyword evidence="8 10" id="KW-0472">Membrane</keyword>
<feature type="transmembrane region" description="Helical" evidence="10">
    <location>
        <begin position="255"/>
        <end position="281"/>
    </location>
</feature>
<evidence type="ECO:0000313" key="12">
    <source>
        <dbReference type="Proteomes" id="UP001589654"/>
    </source>
</evidence>
<dbReference type="NCBIfam" id="TIGR00797">
    <property type="entry name" value="matE"/>
    <property type="match status" value="1"/>
</dbReference>
<feature type="transmembrane region" description="Helical" evidence="10">
    <location>
        <begin position="335"/>
        <end position="354"/>
    </location>
</feature>
<proteinExistence type="predicted"/>
<feature type="transmembrane region" description="Helical" evidence="10">
    <location>
        <begin position="293"/>
        <end position="315"/>
    </location>
</feature>
<organism evidence="11 12">
    <name type="scientific">Echinicola jeungdonensis</name>
    <dbReference type="NCBI Taxonomy" id="709343"/>
    <lineage>
        <taxon>Bacteria</taxon>
        <taxon>Pseudomonadati</taxon>
        <taxon>Bacteroidota</taxon>
        <taxon>Cytophagia</taxon>
        <taxon>Cytophagales</taxon>
        <taxon>Cyclobacteriaceae</taxon>
        <taxon>Echinicola</taxon>
    </lineage>
</organism>
<dbReference type="InterPro" id="IPR002528">
    <property type="entry name" value="MATE_fam"/>
</dbReference>
<gene>
    <name evidence="11" type="ORF">ACFFUR_05010</name>
</gene>
<feature type="transmembrane region" description="Helical" evidence="10">
    <location>
        <begin position="182"/>
        <end position="204"/>
    </location>
</feature>
<dbReference type="PANTHER" id="PTHR43298">
    <property type="entry name" value="MULTIDRUG RESISTANCE PROTEIN NORM-RELATED"/>
    <property type="match status" value="1"/>
</dbReference>
<dbReference type="PANTHER" id="PTHR43298:SF2">
    <property type="entry name" value="FMN_FAD EXPORTER YEEO-RELATED"/>
    <property type="match status" value="1"/>
</dbReference>
<evidence type="ECO:0000313" key="11">
    <source>
        <dbReference type="EMBL" id="MFB9211156.1"/>
    </source>
</evidence>
<dbReference type="InterPro" id="IPR050222">
    <property type="entry name" value="MATE_MdtK"/>
</dbReference>
<evidence type="ECO:0000256" key="4">
    <source>
        <dbReference type="ARBA" id="ARBA00022475"/>
    </source>
</evidence>
<accession>A0ABV5J2Y1</accession>
<keyword evidence="4" id="KW-1003">Cell membrane</keyword>
<reference evidence="11 12" key="1">
    <citation type="submission" date="2024-09" db="EMBL/GenBank/DDBJ databases">
        <authorList>
            <person name="Sun Q."/>
            <person name="Mori K."/>
        </authorList>
    </citation>
    <scope>NUCLEOTIDE SEQUENCE [LARGE SCALE GENOMIC DNA]</scope>
    <source>
        <strain evidence="11 12">CECT 7682</strain>
    </source>
</reference>
<evidence type="ECO:0000256" key="1">
    <source>
        <dbReference type="ARBA" id="ARBA00004651"/>
    </source>
</evidence>
<protein>
    <recommendedName>
        <fullName evidence="9">Multidrug-efflux transporter</fullName>
    </recommendedName>
</protein>
<dbReference type="EMBL" id="JBHMEW010000043">
    <property type="protein sequence ID" value="MFB9211156.1"/>
    <property type="molecule type" value="Genomic_DNA"/>
</dbReference>
<comment type="subcellular location">
    <subcellularLocation>
        <location evidence="1">Cell membrane</location>
        <topology evidence="1">Multi-pass membrane protein</topology>
    </subcellularLocation>
</comment>
<evidence type="ECO:0000256" key="2">
    <source>
        <dbReference type="ARBA" id="ARBA00022448"/>
    </source>
</evidence>
<evidence type="ECO:0000256" key="10">
    <source>
        <dbReference type="SAM" id="Phobius"/>
    </source>
</evidence>
<sequence>MTILEIIRHIRRAISGTEEDFTTGSIQKAILYLSIPMILEMLMESLFAVVDIFFVGKLGVDAVATVGLTESVLTIVYSVAIGLSMAATAVVARRMGEKKREAASEAAFQAICIGAGLALIVGFLGFWYAKDLLSLLGGEPGLVESGFPYTRVIFAGNISVMLLFLINGVFRGAGNAVIAMRALWLSNGINIILDPLLIFGIGFFPEMGLVGAAWATTISRSIGVFYQFFVLMKGRAMIRFHWEVIRIKWFTIKTIFRLSLGGMGQFLIESASWIVLMRIVAESGSAALAGFTIAIRLIIFALLPAMGFSNASATLVGQNLGAKRPFRAEKAAWKAAHYTAIFLGICSLVFLLGGKEMISWFSQEEDVVSVGSNGLRIICLGYVFFAYGMVMSQSLNGAGDTQTPTIINVCVLWLLQLPLAYGLSHFMDLGANGVFIAIAISHSVHALVSSLIFKRGKWQLVEV</sequence>
<evidence type="ECO:0000256" key="8">
    <source>
        <dbReference type="ARBA" id="ARBA00023136"/>
    </source>
</evidence>
<keyword evidence="3" id="KW-0050">Antiport</keyword>
<dbReference type="CDD" id="cd13139">
    <property type="entry name" value="MATE_like_14"/>
    <property type="match status" value="1"/>
</dbReference>
<dbReference type="Pfam" id="PF01554">
    <property type="entry name" value="MatE"/>
    <property type="match status" value="2"/>
</dbReference>
<evidence type="ECO:0000256" key="6">
    <source>
        <dbReference type="ARBA" id="ARBA00022989"/>
    </source>
</evidence>
<keyword evidence="2" id="KW-0813">Transport</keyword>
<dbReference type="RefSeq" id="WP_290246407.1">
    <property type="nucleotide sequence ID" value="NZ_JAUFQT010000001.1"/>
</dbReference>
<evidence type="ECO:0000256" key="9">
    <source>
        <dbReference type="ARBA" id="ARBA00031636"/>
    </source>
</evidence>
<feature type="transmembrane region" description="Helical" evidence="10">
    <location>
        <begin position="30"/>
        <end position="55"/>
    </location>
</feature>
<feature type="transmembrane region" description="Helical" evidence="10">
    <location>
        <begin position="429"/>
        <end position="453"/>
    </location>
</feature>
<evidence type="ECO:0000256" key="5">
    <source>
        <dbReference type="ARBA" id="ARBA00022692"/>
    </source>
</evidence>
<keyword evidence="5 10" id="KW-0812">Transmembrane</keyword>
<feature type="transmembrane region" description="Helical" evidence="10">
    <location>
        <begin position="210"/>
        <end position="231"/>
    </location>
</feature>
<evidence type="ECO:0000256" key="3">
    <source>
        <dbReference type="ARBA" id="ARBA00022449"/>
    </source>
</evidence>
<name>A0ABV5J2Y1_9BACT</name>
<feature type="transmembrane region" description="Helical" evidence="10">
    <location>
        <begin position="107"/>
        <end position="129"/>
    </location>
</feature>
<evidence type="ECO:0000256" key="7">
    <source>
        <dbReference type="ARBA" id="ARBA00023065"/>
    </source>
</evidence>
<keyword evidence="7" id="KW-0406">Ion transport</keyword>